<dbReference type="PANTHER" id="PTHR38764">
    <property type="entry name" value="ACYL CARRIER PROTEIN PHOSPHODIESTERASE"/>
    <property type="match status" value="1"/>
</dbReference>
<evidence type="ECO:0000313" key="7">
    <source>
        <dbReference type="Proteomes" id="UP000290588"/>
    </source>
</evidence>
<dbReference type="RefSeq" id="WP_118918627.1">
    <property type="nucleotide sequence ID" value="NZ_CP032097.1"/>
</dbReference>
<dbReference type="AlphaFoldDB" id="A0A347U865"/>
<dbReference type="OrthoDB" id="8442777at2"/>
<keyword evidence="1" id="KW-0444">Lipid biosynthesis</keyword>
<dbReference type="Pfam" id="PF04336">
    <property type="entry name" value="ACP_PD"/>
    <property type="match status" value="1"/>
</dbReference>
<accession>A0A347U865</accession>
<dbReference type="GO" id="GO:0006633">
    <property type="term" value="P:fatty acid biosynthetic process"/>
    <property type="evidence" value="ECO:0007669"/>
    <property type="project" value="InterPro"/>
</dbReference>
<dbReference type="PANTHER" id="PTHR38764:SF1">
    <property type="entry name" value="ACYL CARRIER PROTEIN PHOSPHODIESTERASE"/>
    <property type="match status" value="1"/>
</dbReference>
<evidence type="ECO:0000313" key="6">
    <source>
        <dbReference type="Proteomes" id="UP000262582"/>
    </source>
</evidence>
<gene>
    <name evidence="4" type="ORF">AELL_1380</name>
    <name evidence="5" type="ORF">CP962_08435</name>
</gene>
<protein>
    <submittedName>
        <fullName evidence="4">DUF479 domain-containing protein</fullName>
    </submittedName>
</protein>
<keyword evidence="2" id="KW-0378">Hydrolase</keyword>
<evidence type="ECO:0000256" key="3">
    <source>
        <dbReference type="ARBA" id="ARBA00023098"/>
    </source>
</evidence>
<reference evidence="5 7" key="1">
    <citation type="submission" date="2017-09" db="EMBL/GenBank/DDBJ databases">
        <title>Genomics of the genus Arcobacter.</title>
        <authorList>
            <person name="Perez-Cataluna A."/>
            <person name="Figueras M.J."/>
            <person name="Salas-Masso N."/>
        </authorList>
    </citation>
    <scope>NUCLEOTIDE SEQUENCE [LARGE SCALE GENOMIC DNA]</scope>
    <source>
        <strain evidence="5 7">CECT 7837</strain>
    </source>
</reference>
<keyword evidence="3" id="KW-0443">Lipid metabolism</keyword>
<dbReference type="InterPro" id="IPR007431">
    <property type="entry name" value="ACP_PD"/>
</dbReference>
<dbReference type="GO" id="GO:0008770">
    <property type="term" value="F:[acyl-carrier-protein] phosphodiesterase activity"/>
    <property type="evidence" value="ECO:0007669"/>
    <property type="project" value="InterPro"/>
</dbReference>
<evidence type="ECO:0000256" key="1">
    <source>
        <dbReference type="ARBA" id="ARBA00022516"/>
    </source>
</evidence>
<evidence type="ECO:0000313" key="4">
    <source>
        <dbReference type="EMBL" id="AXX95043.1"/>
    </source>
</evidence>
<keyword evidence="6" id="KW-1185">Reference proteome</keyword>
<sequence length="204" mass="24169">MNWLAHVFLSELDIDFQIGNFLADPLKGRVWENASDEIKKGMQTHKKIDSFTDSHEIISCSKKRLRERGLLKPVIVDLTYDYLLTKNWDKFCTIPLKTFSNSFYTQAYKRAPFMPYIANISITNMIERDLLNKYHTINQLKTSFDRMDKRLSPRLLQRETASGYSNTVIDNINYLEKDFLEFFPQLCKTLKSDLDKNKLKHWRL</sequence>
<dbReference type="EMBL" id="NXIG01000007">
    <property type="protein sequence ID" value="RXI30413.1"/>
    <property type="molecule type" value="Genomic_DNA"/>
</dbReference>
<dbReference type="EMBL" id="CP032097">
    <property type="protein sequence ID" value="AXX95043.1"/>
    <property type="molecule type" value="Genomic_DNA"/>
</dbReference>
<dbReference type="KEGG" id="aell:AELL_1380"/>
<name>A0A347U865_9BACT</name>
<evidence type="ECO:0000256" key="2">
    <source>
        <dbReference type="ARBA" id="ARBA00022801"/>
    </source>
</evidence>
<dbReference type="Proteomes" id="UP000290588">
    <property type="component" value="Unassembled WGS sequence"/>
</dbReference>
<dbReference type="Proteomes" id="UP000262582">
    <property type="component" value="Chromosome"/>
</dbReference>
<proteinExistence type="predicted"/>
<evidence type="ECO:0000313" key="5">
    <source>
        <dbReference type="EMBL" id="RXI30413.1"/>
    </source>
</evidence>
<organism evidence="5 7">
    <name type="scientific">Arcobacter ellisii</name>
    <dbReference type="NCBI Taxonomy" id="913109"/>
    <lineage>
        <taxon>Bacteria</taxon>
        <taxon>Pseudomonadati</taxon>
        <taxon>Campylobacterota</taxon>
        <taxon>Epsilonproteobacteria</taxon>
        <taxon>Campylobacterales</taxon>
        <taxon>Arcobacteraceae</taxon>
        <taxon>Arcobacter</taxon>
    </lineage>
</organism>
<reference evidence="4 6" key="2">
    <citation type="submission" date="2018-08" db="EMBL/GenBank/DDBJ databases">
        <title>Complete genome of the Arcobacter ellisii type strain LMG 26155.</title>
        <authorList>
            <person name="Miller W.G."/>
            <person name="Yee E."/>
            <person name="Bono J.L."/>
        </authorList>
    </citation>
    <scope>NUCLEOTIDE SEQUENCE [LARGE SCALE GENOMIC DNA]</scope>
    <source>
        <strain evidence="4 6">LMG 26155</strain>
    </source>
</reference>